<organism evidence="2 3">
    <name type="scientific">Vineibacter terrae</name>
    <dbReference type="NCBI Taxonomy" id="2586908"/>
    <lineage>
        <taxon>Bacteria</taxon>
        <taxon>Pseudomonadati</taxon>
        <taxon>Pseudomonadota</taxon>
        <taxon>Alphaproteobacteria</taxon>
        <taxon>Hyphomicrobiales</taxon>
        <taxon>Vineibacter</taxon>
    </lineage>
</organism>
<comment type="caution">
    <text evidence="2">The sequence shown here is derived from an EMBL/GenBank/DDBJ whole genome shotgun (WGS) entry which is preliminary data.</text>
</comment>
<feature type="region of interest" description="Disordered" evidence="1">
    <location>
        <begin position="89"/>
        <end position="113"/>
    </location>
</feature>
<dbReference type="OrthoDB" id="9841207at2"/>
<gene>
    <name evidence="2" type="ORF">FHP25_22585</name>
</gene>
<protein>
    <submittedName>
        <fullName evidence="2">Uncharacterized protein</fullName>
    </submittedName>
</protein>
<dbReference type="RefSeq" id="WP_147849229.1">
    <property type="nucleotide sequence ID" value="NZ_VDUZ01000027.1"/>
</dbReference>
<dbReference type="Proteomes" id="UP000321638">
    <property type="component" value="Unassembled WGS sequence"/>
</dbReference>
<evidence type="ECO:0000313" key="3">
    <source>
        <dbReference type="Proteomes" id="UP000321638"/>
    </source>
</evidence>
<proteinExistence type="predicted"/>
<dbReference type="EMBL" id="VDUZ01000027">
    <property type="protein sequence ID" value="TXL73209.1"/>
    <property type="molecule type" value="Genomic_DNA"/>
</dbReference>
<reference evidence="2 3" key="1">
    <citation type="submission" date="2019-06" db="EMBL/GenBank/DDBJ databases">
        <title>New taxonomy in bacterial strain CC-CFT640, isolated from vineyard.</title>
        <authorList>
            <person name="Lin S.-Y."/>
            <person name="Tsai C.-F."/>
            <person name="Young C.-C."/>
        </authorList>
    </citation>
    <scope>NUCLEOTIDE SEQUENCE [LARGE SCALE GENOMIC DNA]</scope>
    <source>
        <strain evidence="2 3">CC-CFT640</strain>
    </source>
</reference>
<keyword evidence="3" id="KW-1185">Reference proteome</keyword>
<evidence type="ECO:0000256" key="1">
    <source>
        <dbReference type="SAM" id="MobiDB-lite"/>
    </source>
</evidence>
<evidence type="ECO:0000313" key="2">
    <source>
        <dbReference type="EMBL" id="TXL73209.1"/>
    </source>
</evidence>
<accession>A0A5C8PIN4</accession>
<sequence length="113" mass="11786">MFEHILALVLYGAASPWEAGDPASHTWTLQLDVSGQPSAVCNGARLDVPVAEGGLIYFESKGVWYEGAEAANGMLVLLSDGERPLSLSGDPRAGGRWSRGGDGACAGSWRVAP</sequence>
<name>A0A5C8PIN4_9HYPH</name>
<dbReference type="AlphaFoldDB" id="A0A5C8PIN4"/>